<dbReference type="OrthoDB" id="674965at2"/>
<feature type="transmembrane region" description="Helical" evidence="1">
    <location>
        <begin position="40"/>
        <end position="64"/>
    </location>
</feature>
<feature type="transmembrane region" description="Helical" evidence="1">
    <location>
        <begin position="6"/>
        <end position="28"/>
    </location>
</feature>
<dbReference type="Proteomes" id="UP000307507">
    <property type="component" value="Unassembled WGS sequence"/>
</dbReference>
<reference evidence="2 3" key="1">
    <citation type="submission" date="2019-04" db="EMBL/GenBank/DDBJ databases">
        <title>Flavobacterium sp. nov. isolated from construction timber.</title>
        <authorList>
            <person name="Lin S.-Y."/>
            <person name="Chang C.-T."/>
            <person name="Young C.-C."/>
        </authorList>
    </citation>
    <scope>NUCLEOTIDE SEQUENCE [LARGE SCALE GENOMIC DNA]</scope>
    <source>
        <strain evidence="2 3">CC-CTC003</strain>
    </source>
</reference>
<accession>A0A4S3ZS39</accession>
<evidence type="ECO:0000256" key="1">
    <source>
        <dbReference type="SAM" id="Phobius"/>
    </source>
</evidence>
<keyword evidence="1" id="KW-0812">Transmembrane</keyword>
<keyword evidence="3" id="KW-1185">Reference proteome</keyword>
<sequence length="72" mass="8250">MNLTLGFIAFFIAIVIPGILFRRFFFYGEFSKQFNTKDPVLHSIFFSIIPGIVIQLVCFTIYAATLGFEISF</sequence>
<proteinExistence type="predicted"/>
<dbReference type="RefSeq" id="WP_136403922.1">
    <property type="nucleotide sequence ID" value="NZ_SSNZ01000008.1"/>
</dbReference>
<keyword evidence="1" id="KW-0472">Membrane</keyword>
<gene>
    <name evidence="2" type="ORF">E6C50_14345</name>
</gene>
<comment type="caution">
    <text evidence="2">The sequence shown here is derived from an EMBL/GenBank/DDBJ whole genome shotgun (WGS) entry which is preliminary data.</text>
</comment>
<dbReference type="EMBL" id="SSNZ01000008">
    <property type="protein sequence ID" value="THF48460.1"/>
    <property type="molecule type" value="Genomic_DNA"/>
</dbReference>
<evidence type="ECO:0000313" key="3">
    <source>
        <dbReference type="Proteomes" id="UP000307507"/>
    </source>
</evidence>
<name>A0A4S3ZS39_9FLAO</name>
<protein>
    <submittedName>
        <fullName evidence="2">Uncharacterized protein</fullName>
    </submittedName>
</protein>
<organism evidence="2 3">
    <name type="scientific">Flavobacterium supellecticarium</name>
    <dbReference type="NCBI Taxonomy" id="2565924"/>
    <lineage>
        <taxon>Bacteria</taxon>
        <taxon>Pseudomonadati</taxon>
        <taxon>Bacteroidota</taxon>
        <taxon>Flavobacteriia</taxon>
        <taxon>Flavobacteriales</taxon>
        <taxon>Flavobacteriaceae</taxon>
        <taxon>Flavobacterium</taxon>
    </lineage>
</organism>
<dbReference type="AlphaFoldDB" id="A0A4S3ZS39"/>
<evidence type="ECO:0000313" key="2">
    <source>
        <dbReference type="EMBL" id="THF48460.1"/>
    </source>
</evidence>
<keyword evidence="1" id="KW-1133">Transmembrane helix</keyword>